<dbReference type="Gene3D" id="1.10.10.10">
    <property type="entry name" value="Winged helix-like DNA-binding domain superfamily/Winged helix DNA-binding domain"/>
    <property type="match status" value="1"/>
</dbReference>
<evidence type="ECO:0000259" key="2">
    <source>
        <dbReference type="PROSITE" id="PS50995"/>
    </source>
</evidence>
<dbReference type="Proteomes" id="UP000675554">
    <property type="component" value="Unassembled WGS sequence"/>
</dbReference>
<keyword evidence="4" id="KW-1185">Reference proteome</keyword>
<proteinExistence type="predicted"/>
<reference evidence="3" key="1">
    <citation type="submission" date="2021-04" db="EMBL/GenBank/DDBJ databases">
        <title>Sequencing of actinobacteria type strains.</title>
        <authorList>
            <person name="Nguyen G.-S."/>
            <person name="Wentzel A."/>
        </authorList>
    </citation>
    <scope>NUCLEOTIDE SEQUENCE</scope>
    <source>
        <strain evidence="3">DSM 42095</strain>
    </source>
</reference>
<dbReference type="GO" id="GO:0003700">
    <property type="term" value="F:DNA-binding transcription factor activity"/>
    <property type="evidence" value="ECO:0007669"/>
    <property type="project" value="InterPro"/>
</dbReference>
<comment type="caution">
    <text evidence="3">The sequence shown here is derived from an EMBL/GenBank/DDBJ whole genome shotgun (WGS) entry which is preliminary data.</text>
</comment>
<name>A0A8T4IK52_9ACTN</name>
<dbReference type="InterPro" id="IPR036390">
    <property type="entry name" value="WH_DNA-bd_sf"/>
</dbReference>
<dbReference type="InterPro" id="IPR000835">
    <property type="entry name" value="HTH_MarR-typ"/>
</dbReference>
<sequence>MGGREDAALELVVSLHRILRTLRRAAPAGRLQPTQLILLALLKELGPSRIGVLADRVPCSQPTATAAIVDMQSAGLVHREPDPTDGRATRVAVTEAGTRALADVAHGEAEALMKRLGSLPPEDVESVLAIGRVLRRLAEAEVSDVEVPDADTADGDAADGDVAGRPPVSGPGA</sequence>
<dbReference type="AlphaFoldDB" id="A0A8T4IK52"/>
<dbReference type="PROSITE" id="PS50995">
    <property type="entry name" value="HTH_MARR_2"/>
    <property type="match status" value="1"/>
</dbReference>
<dbReference type="InterPro" id="IPR036388">
    <property type="entry name" value="WH-like_DNA-bd_sf"/>
</dbReference>
<feature type="domain" description="HTH marR-type" evidence="2">
    <location>
        <begin position="8"/>
        <end position="139"/>
    </location>
</feature>
<dbReference type="PANTHER" id="PTHR39515">
    <property type="entry name" value="CONSERVED PROTEIN"/>
    <property type="match status" value="1"/>
</dbReference>
<accession>A0A8T4IK52</accession>
<evidence type="ECO:0000313" key="4">
    <source>
        <dbReference type="Proteomes" id="UP000675554"/>
    </source>
</evidence>
<protein>
    <submittedName>
        <fullName evidence="3">Winged helix-turn-helix transcriptional regulator</fullName>
    </submittedName>
</protein>
<evidence type="ECO:0000313" key="3">
    <source>
        <dbReference type="EMBL" id="MBR7672329.1"/>
    </source>
</evidence>
<dbReference type="EMBL" id="JAGSMN010000091">
    <property type="protein sequence ID" value="MBR7672329.1"/>
    <property type="molecule type" value="Genomic_DNA"/>
</dbReference>
<dbReference type="PANTHER" id="PTHR39515:SF2">
    <property type="entry name" value="HTH-TYPE TRANSCRIPTIONAL REGULATOR RV0880"/>
    <property type="match status" value="1"/>
</dbReference>
<evidence type="ECO:0000256" key="1">
    <source>
        <dbReference type="SAM" id="MobiDB-lite"/>
    </source>
</evidence>
<gene>
    <name evidence="3" type="ORF">KDA82_04645</name>
</gene>
<feature type="region of interest" description="Disordered" evidence="1">
    <location>
        <begin position="142"/>
        <end position="173"/>
    </location>
</feature>
<dbReference type="SMART" id="SM00347">
    <property type="entry name" value="HTH_MARR"/>
    <property type="match status" value="1"/>
</dbReference>
<organism evidence="3 4">
    <name type="scientific">Streptomyces daliensis</name>
    <dbReference type="NCBI Taxonomy" id="299421"/>
    <lineage>
        <taxon>Bacteria</taxon>
        <taxon>Bacillati</taxon>
        <taxon>Actinomycetota</taxon>
        <taxon>Actinomycetes</taxon>
        <taxon>Kitasatosporales</taxon>
        <taxon>Streptomycetaceae</taxon>
        <taxon>Streptomyces</taxon>
    </lineage>
</organism>
<dbReference type="InterPro" id="IPR052526">
    <property type="entry name" value="HTH-type_Bedaq_tolerance"/>
</dbReference>
<feature type="compositionally biased region" description="Acidic residues" evidence="1">
    <location>
        <begin position="142"/>
        <end position="159"/>
    </location>
</feature>
<dbReference type="SUPFAM" id="SSF46785">
    <property type="entry name" value="Winged helix' DNA-binding domain"/>
    <property type="match status" value="1"/>
</dbReference>
<dbReference type="Pfam" id="PF01047">
    <property type="entry name" value="MarR"/>
    <property type="match status" value="1"/>
</dbReference>